<keyword evidence="1" id="KW-0812">Transmembrane</keyword>
<organism evidence="2 3">
    <name type="scientific">Orchesella dallaii</name>
    <dbReference type="NCBI Taxonomy" id="48710"/>
    <lineage>
        <taxon>Eukaryota</taxon>
        <taxon>Metazoa</taxon>
        <taxon>Ecdysozoa</taxon>
        <taxon>Arthropoda</taxon>
        <taxon>Hexapoda</taxon>
        <taxon>Collembola</taxon>
        <taxon>Entomobryomorpha</taxon>
        <taxon>Entomobryoidea</taxon>
        <taxon>Orchesellidae</taxon>
        <taxon>Orchesellinae</taxon>
        <taxon>Orchesella</taxon>
    </lineage>
</organism>
<dbReference type="Proteomes" id="UP001642540">
    <property type="component" value="Unassembled WGS sequence"/>
</dbReference>
<accession>A0ABP1S3B3</accession>
<sequence>MTIEDSKCDARYEAFQDELDDDGTCTLATGNSHNRQSSSPVSDLELMVNGMGGRGQTQPKRIRLRAVETEREYYLNLMNLDLFRKLLSVQSGGSIIIVLCQIVLYAIVTRQSYKAVDYAGVGLWGPLLFFSTACWLTWMTTRAPSGCIVGTAMAFQILSFVVGIILLIFATVSLVQHGQYSYWRHRSSDGEHSYDPEGTKFPRIKIFTHKEIDFIANNYECLNVFVMMLLLLQLPEEYFVH</sequence>
<feature type="transmembrane region" description="Helical" evidence="1">
    <location>
        <begin position="87"/>
        <end position="108"/>
    </location>
</feature>
<name>A0ABP1S3B3_9HEXA</name>
<comment type="caution">
    <text evidence="2">The sequence shown here is derived from an EMBL/GenBank/DDBJ whole genome shotgun (WGS) entry which is preliminary data.</text>
</comment>
<keyword evidence="3" id="KW-1185">Reference proteome</keyword>
<gene>
    <name evidence="2" type="ORF">ODALV1_LOCUS29166</name>
</gene>
<proteinExistence type="predicted"/>
<evidence type="ECO:0000313" key="2">
    <source>
        <dbReference type="EMBL" id="CAL8142835.1"/>
    </source>
</evidence>
<keyword evidence="1" id="KW-1133">Transmembrane helix</keyword>
<feature type="transmembrane region" description="Helical" evidence="1">
    <location>
        <begin position="115"/>
        <end position="138"/>
    </location>
</feature>
<dbReference type="EMBL" id="CAXLJM020000149">
    <property type="protein sequence ID" value="CAL8142835.1"/>
    <property type="molecule type" value="Genomic_DNA"/>
</dbReference>
<feature type="transmembrane region" description="Helical" evidence="1">
    <location>
        <begin position="153"/>
        <end position="175"/>
    </location>
</feature>
<protein>
    <submittedName>
        <fullName evidence="2">Uncharacterized protein</fullName>
    </submittedName>
</protein>
<evidence type="ECO:0000313" key="3">
    <source>
        <dbReference type="Proteomes" id="UP001642540"/>
    </source>
</evidence>
<keyword evidence="1" id="KW-0472">Membrane</keyword>
<reference evidence="2 3" key="1">
    <citation type="submission" date="2024-08" db="EMBL/GenBank/DDBJ databases">
        <authorList>
            <person name="Cucini C."/>
            <person name="Frati F."/>
        </authorList>
    </citation>
    <scope>NUCLEOTIDE SEQUENCE [LARGE SCALE GENOMIC DNA]</scope>
</reference>
<evidence type="ECO:0000256" key="1">
    <source>
        <dbReference type="SAM" id="Phobius"/>
    </source>
</evidence>